<evidence type="ECO:0000256" key="2">
    <source>
        <dbReference type="ARBA" id="ARBA00022527"/>
    </source>
</evidence>
<evidence type="ECO:0000313" key="10">
    <source>
        <dbReference type="EMBL" id="MBL3690179.1"/>
    </source>
</evidence>
<evidence type="ECO:0000256" key="4">
    <source>
        <dbReference type="ARBA" id="ARBA00022741"/>
    </source>
</evidence>
<feature type="transmembrane region" description="Helical" evidence="8">
    <location>
        <begin position="395"/>
        <end position="418"/>
    </location>
</feature>
<feature type="domain" description="Protein kinase" evidence="9">
    <location>
        <begin position="65"/>
        <end position="327"/>
    </location>
</feature>
<keyword evidence="11" id="KW-1185">Reference proteome</keyword>
<evidence type="ECO:0000313" key="11">
    <source>
        <dbReference type="Proteomes" id="UP001646141"/>
    </source>
</evidence>
<sequence>MLRHRALHDPLAPWERGDRVVSGCAGAISYHWGYAREPGVTSPLRGRGIAVGSQRVASHPAIPGFSYVRPLGSGGFAQVYLYEQDFPRREVAVKVLNAAPQQRAAFEREADSMAALSSHPSIVSIFQAGMSLAGQPFLVMEYCPASLGALTKRNPAQLRDVLDAGVRLAGALETAHRAGVLHRDIKPANVLLTSLGKPALSDFGIAGGHAVLENGEPAGPVPADEVAMSIPWSAPEVVRLETRGSVATEVWALGATLFSFAAGLSPFEEATREKNTRSLLIERIVRGKVQPIPGAQGYEPFDAVLARAMRRTPAERFASMAEFGAALQDVQRGYGFDVTPLEIVAEVWTPQTGTIPVGVRGPVVSEVPGRRTRAELREVDSDGVIVERPRSAKRAALIGAAIALAGVAVVGGTLWAVLGGGG</sequence>
<evidence type="ECO:0000256" key="8">
    <source>
        <dbReference type="SAM" id="Phobius"/>
    </source>
</evidence>
<dbReference type="EC" id="2.7.11.1" evidence="1"/>
<dbReference type="PROSITE" id="PS50011">
    <property type="entry name" value="PROTEIN_KINASE_DOM"/>
    <property type="match status" value="1"/>
</dbReference>
<reference evidence="10 11" key="1">
    <citation type="submission" date="2018-09" db="EMBL/GenBank/DDBJ databases">
        <title>Comparative genomics of Leucobacter spp.</title>
        <authorList>
            <person name="Reis A.C."/>
            <person name="Kolvenbach B.A."/>
            <person name="Corvini P.F.X."/>
            <person name="Nunes O.C."/>
        </authorList>
    </citation>
    <scope>NUCLEOTIDE SEQUENCE [LARGE SCALE GENOMIC DNA]</scope>
    <source>
        <strain evidence="10 11">L-1</strain>
    </source>
</reference>
<dbReference type="PROSITE" id="PS00108">
    <property type="entry name" value="PROTEIN_KINASE_ST"/>
    <property type="match status" value="1"/>
</dbReference>
<dbReference type="GO" id="GO:0004674">
    <property type="term" value="F:protein serine/threonine kinase activity"/>
    <property type="evidence" value="ECO:0007669"/>
    <property type="project" value="UniProtKB-KW"/>
</dbReference>
<dbReference type="SMART" id="SM00220">
    <property type="entry name" value="S_TKc"/>
    <property type="match status" value="1"/>
</dbReference>
<keyword evidence="8" id="KW-1133">Transmembrane helix</keyword>
<dbReference type="PANTHER" id="PTHR43289:SF6">
    <property type="entry name" value="SERINE_THREONINE-PROTEIN KINASE NEKL-3"/>
    <property type="match status" value="1"/>
</dbReference>
<organism evidence="10 11">
    <name type="scientific">Leucobacter chromiireducens subsp. chromiireducens</name>
    <dbReference type="NCBI Taxonomy" id="660067"/>
    <lineage>
        <taxon>Bacteria</taxon>
        <taxon>Bacillati</taxon>
        <taxon>Actinomycetota</taxon>
        <taxon>Actinomycetes</taxon>
        <taxon>Micrococcales</taxon>
        <taxon>Microbacteriaceae</taxon>
        <taxon>Leucobacter</taxon>
    </lineage>
</organism>
<keyword evidence="8" id="KW-0472">Membrane</keyword>
<dbReference type="InterPro" id="IPR000719">
    <property type="entry name" value="Prot_kinase_dom"/>
</dbReference>
<keyword evidence="5 10" id="KW-0418">Kinase</keyword>
<evidence type="ECO:0000256" key="6">
    <source>
        <dbReference type="ARBA" id="ARBA00022840"/>
    </source>
</evidence>
<gene>
    <name evidence="10" type="ORF">D3226_09425</name>
</gene>
<accession>A0ABS1SPU4</accession>
<dbReference type="InterPro" id="IPR017441">
    <property type="entry name" value="Protein_kinase_ATP_BS"/>
</dbReference>
<keyword evidence="8" id="KW-0812">Transmembrane</keyword>
<evidence type="ECO:0000256" key="7">
    <source>
        <dbReference type="PROSITE-ProRule" id="PRU10141"/>
    </source>
</evidence>
<name>A0ABS1SPU4_9MICO</name>
<comment type="caution">
    <text evidence="10">The sequence shown here is derived from an EMBL/GenBank/DDBJ whole genome shotgun (WGS) entry which is preliminary data.</text>
</comment>
<evidence type="ECO:0000256" key="3">
    <source>
        <dbReference type="ARBA" id="ARBA00022679"/>
    </source>
</evidence>
<evidence type="ECO:0000259" key="9">
    <source>
        <dbReference type="PROSITE" id="PS50011"/>
    </source>
</evidence>
<dbReference type="InterPro" id="IPR011009">
    <property type="entry name" value="Kinase-like_dom_sf"/>
</dbReference>
<keyword evidence="2 10" id="KW-0723">Serine/threonine-protein kinase</keyword>
<keyword evidence="4 7" id="KW-0547">Nucleotide-binding</keyword>
<dbReference type="Proteomes" id="UP001646141">
    <property type="component" value="Unassembled WGS sequence"/>
</dbReference>
<dbReference type="PANTHER" id="PTHR43289">
    <property type="entry name" value="MITOGEN-ACTIVATED PROTEIN KINASE KINASE KINASE 20-RELATED"/>
    <property type="match status" value="1"/>
</dbReference>
<dbReference type="Pfam" id="PF00069">
    <property type="entry name" value="Pkinase"/>
    <property type="match status" value="1"/>
</dbReference>
<feature type="binding site" evidence="7">
    <location>
        <position position="94"/>
    </location>
    <ligand>
        <name>ATP</name>
        <dbReference type="ChEBI" id="CHEBI:30616"/>
    </ligand>
</feature>
<dbReference type="InterPro" id="IPR008271">
    <property type="entry name" value="Ser/Thr_kinase_AS"/>
</dbReference>
<dbReference type="CDD" id="cd14014">
    <property type="entry name" value="STKc_PknB_like"/>
    <property type="match status" value="1"/>
</dbReference>
<keyword evidence="3" id="KW-0808">Transferase</keyword>
<dbReference type="PROSITE" id="PS00107">
    <property type="entry name" value="PROTEIN_KINASE_ATP"/>
    <property type="match status" value="1"/>
</dbReference>
<protein>
    <recommendedName>
        <fullName evidence="1">non-specific serine/threonine protein kinase</fullName>
        <ecNumber evidence="1">2.7.11.1</ecNumber>
    </recommendedName>
</protein>
<keyword evidence="6 7" id="KW-0067">ATP-binding</keyword>
<dbReference type="Gene3D" id="1.10.510.10">
    <property type="entry name" value="Transferase(Phosphotransferase) domain 1"/>
    <property type="match status" value="1"/>
</dbReference>
<proteinExistence type="predicted"/>
<dbReference type="SUPFAM" id="SSF56112">
    <property type="entry name" value="Protein kinase-like (PK-like)"/>
    <property type="match status" value="1"/>
</dbReference>
<dbReference type="EMBL" id="QYAD01000003">
    <property type="protein sequence ID" value="MBL3690179.1"/>
    <property type="molecule type" value="Genomic_DNA"/>
</dbReference>
<evidence type="ECO:0000256" key="1">
    <source>
        <dbReference type="ARBA" id="ARBA00012513"/>
    </source>
</evidence>
<evidence type="ECO:0000256" key="5">
    <source>
        <dbReference type="ARBA" id="ARBA00022777"/>
    </source>
</evidence>